<feature type="region of interest" description="Disordered" evidence="1">
    <location>
        <begin position="1"/>
        <end position="84"/>
    </location>
</feature>
<gene>
    <name evidence="3" type="ORF">D0Y65_014964</name>
</gene>
<reference evidence="3 4" key="1">
    <citation type="submission" date="2018-09" db="EMBL/GenBank/DDBJ databases">
        <title>A high-quality reference genome of wild soybean provides a powerful tool to mine soybean genomes.</title>
        <authorList>
            <person name="Xie M."/>
            <person name="Chung C.Y.L."/>
            <person name="Li M.-W."/>
            <person name="Wong F.-L."/>
            <person name="Chan T.-F."/>
            <person name="Lam H.-M."/>
        </authorList>
    </citation>
    <scope>NUCLEOTIDE SEQUENCE [LARGE SCALE GENOMIC DNA]</scope>
    <source>
        <strain evidence="4">cv. W05</strain>
        <tissue evidence="3">Hypocotyl of etiolated seedlings</tissue>
    </source>
</reference>
<dbReference type="EMBL" id="QZWG01000006">
    <property type="protein sequence ID" value="RZC08012.1"/>
    <property type="molecule type" value="Genomic_DNA"/>
</dbReference>
<evidence type="ECO:0000313" key="2">
    <source>
        <dbReference type="EMBL" id="RZC08011.1"/>
    </source>
</evidence>
<accession>A0A445KB28</accession>
<evidence type="ECO:0000313" key="3">
    <source>
        <dbReference type="EMBL" id="RZC08012.1"/>
    </source>
</evidence>
<keyword evidence="4" id="KW-1185">Reference proteome</keyword>
<sequence length="180" mass="20618">MESGFWSNVPQRLQTKRKSKFNGKGALSTSKAVLSKTKEALSRSNEALSAPKEALSKPKEAHSRPNKAHSRPNKALSTPKKALSTLKEALSRSKEKLNSGDFDIYLKSRCMLLLDSLEMANPRRLKPKIRRFVLDIYRTGDRPEAKHLISRIPFLVPKMKKDWFTFEDLDRFYERLGSLN</sequence>
<dbReference type="EMBL" id="QZWG01000006">
    <property type="protein sequence ID" value="RZC08011.1"/>
    <property type="molecule type" value="Genomic_DNA"/>
</dbReference>
<dbReference type="AlphaFoldDB" id="A0A445KB28"/>
<feature type="compositionally biased region" description="Basic and acidic residues" evidence="1">
    <location>
        <begin position="54"/>
        <end position="63"/>
    </location>
</feature>
<organism evidence="3 4">
    <name type="scientific">Glycine soja</name>
    <name type="common">Wild soybean</name>
    <dbReference type="NCBI Taxonomy" id="3848"/>
    <lineage>
        <taxon>Eukaryota</taxon>
        <taxon>Viridiplantae</taxon>
        <taxon>Streptophyta</taxon>
        <taxon>Embryophyta</taxon>
        <taxon>Tracheophyta</taxon>
        <taxon>Spermatophyta</taxon>
        <taxon>Magnoliopsida</taxon>
        <taxon>eudicotyledons</taxon>
        <taxon>Gunneridae</taxon>
        <taxon>Pentapetalae</taxon>
        <taxon>rosids</taxon>
        <taxon>fabids</taxon>
        <taxon>Fabales</taxon>
        <taxon>Fabaceae</taxon>
        <taxon>Papilionoideae</taxon>
        <taxon>50 kb inversion clade</taxon>
        <taxon>NPAAA clade</taxon>
        <taxon>indigoferoid/millettioid clade</taxon>
        <taxon>Phaseoleae</taxon>
        <taxon>Glycine</taxon>
        <taxon>Glycine subgen. Soja</taxon>
    </lineage>
</organism>
<name>A0A445KB28_GLYSO</name>
<comment type="caution">
    <text evidence="3">The sequence shown here is derived from an EMBL/GenBank/DDBJ whole genome shotgun (WGS) entry which is preliminary data.</text>
</comment>
<protein>
    <submittedName>
        <fullName evidence="2">Telomere length regulation protein TEL2-like isoform C</fullName>
    </submittedName>
    <submittedName>
        <fullName evidence="3">Telomere length regulation protein TEL2-like isoform D</fullName>
    </submittedName>
</protein>
<feature type="compositionally biased region" description="Polar residues" evidence="1">
    <location>
        <begin position="1"/>
        <end position="13"/>
    </location>
</feature>
<dbReference type="Proteomes" id="UP000289340">
    <property type="component" value="Chromosome 6"/>
</dbReference>
<evidence type="ECO:0000313" key="4">
    <source>
        <dbReference type="Proteomes" id="UP000289340"/>
    </source>
</evidence>
<evidence type="ECO:0000256" key="1">
    <source>
        <dbReference type="SAM" id="MobiDB-lite"/>
    </source>
</evidence>
<proteinExistence type="predicted"/>